<evidence type="ECO:0000313" key="3">
    <source>
        <dbReference type="MGI" id="MGI:5011699"/>
    </source>
</evidence>
<evidence type="ECO:0000256" key="1">
    <source>
        <dbReference type="SAM" id="SignalP"/>
    </source>
</evidence>
<reference evidence="2" key="1">
    <citation type="journal article" date="1999" name="Methods Enzymol.">
        <title>High-efficiency full-length cDNA cloning.</title>
        <authorList>
            <person name="Carninci P."/>
            <person name="Hayashizaki Y."/>
        </authorList>
    </citation>
    <scope>NUCLEOTIDE SEQUENCE</scope>
    <source>
        <strain evidence="2">C57BL/6J</strain>
        <tissue evidence="2">Spleen</tissue>
    </source>
</reference>
<reference evidence="2" key="6">
    <citation type="submission" date="2004-03" db="EMBL/GenBank/DDBJ databases">
        <authorList>
            <person name="Arakawa T."/>
            <person name="Carninci P."/>
            <person name="Fukuda S."/>
            <person name="Hashizume W."/>
            <person name="Hayashida K."/>
            <person name="Hori F."/>
            <person name="Iida J."/>
            <person name="Imamura K."/>
            <person name="Imotani K."/>
            <person name="Itoh M."/>
            <person name="Kanagawa S."/>
            <person name="Kawai J."/>
            <person name="Kojima M."/>
            <person name="Konno H."/>
            <person name="Murata M."/>
            <person name="Nakamura M."/>
            <person name="Ninomiya N."/>
            <person name="Nishiyori H."/>
            <person name="Nomura K."/>
            <person name="Ohno M."/>
            <person name="Sakazume N."/>
            <person name="Sano H."/>
            <person name="Sasaki D."/>
            <person name="Shibata K."/>
            <person name="Shiraki T."/>
            <person name="Tagami M."/>
            <person name="Tagami Y."/>
            <person name="Waki K."/>
            <person name="Watahiki A."/>
            <person name="Muramatsu M."/>
            <person name="Hayashizaki Y."/>
        </authorList>
    </citation>
    <scope>NUCLEOTIDE SEQUENCE</scope>
    <source>
        <strain evidence="2">C57BL/6J</strain>
        <tissue evidence="2">Spleen</tissue>
    </source>
</reference>
<dbReference type="AGR" id="MGI:5011699"/>
<gene>
    <name evidence="3" type="primary">Gm19514</name>
</gene>
<proteinExistence type="evidence at transcript level"/>
<feature type="signal peptide" evidence="1">
    <location>
        <begin position="1"/>
        <end position="19"/>
    </location>
</feature>
<reference evidence="2" key="2">
    <citation type="journal article" date="2000" name="Genome Res.">
        <title>Normalization and subtraction of cap-trapper-selected cDNAs to prepare full-length cDNA libraries for rapid discovery of new genes.</title>
        <authorList>
            <person name="Carninci P."/>
            <person name="Shibata Y."/>
            <person name="Hayatsu N."/>
            <person name="Sugahara Y."/>
            <person name="Shibata K."/>
            <person name="Itoh M."/>
            <person name="Konno H."/>
            <person name="Okazaki Y."/>
            <person name="Muramatsu M."/>
            <person name="Hayashizaki Y."/>
        </authorList>
    </citation>
    <scope>NUCLEOTIDE SEQUENCE</scope>
    <source>
        <strain evidence="2">C57BL/6J</strain>
        <tissue evidence="2">Spleen</tissue>
    </source>
</reference>
<reference evidence="2" key="5">
    <citation type="journal article" date="2002" name="Nature">
        <title>Analysis of the mouse transcriptome based on functional annotation of 60,770 full-length cDNAs.</title>
        <authorList>
            <consortium name="The FANTOM Consortium and the RIKEN Genome Exploration Research Group Phase I and II Team"/>
        </authorList>
    </citation>
    <scope>NUCLEOTIDE SEQUENCE</scope>
    <source>
        <strain evidence="2">C57BL/6J</strain>
        <tissue evidence="2">Spleen</tissue>
    </source>
</reference>
<accession>Q3UPA2</accession>
<dbReference type="MGI" id="MGI:5011699">
    <property type="gene designation" value="Gm19514"/>
</dbReference>
<evidence type="ECO:0000313" key="2">
    <source>
        <dbReference type="EMBL" id="BAE25495.1"/>
    </source>
</evidence>
<protein>
    <submittedName>
        <fullName evidence="2">Uncharacterized protein</fullName>
    </submittedName>
</protein>
<reference evidence="2" key="7">
    <citation type="journal article" date="2005" name="Science">
        <title>The Transcriptional Landscape of the Mammalian Genome.</title>
        <authorList>
            <consortium name="The FANTOM Consortium"/>
            <consortium name="Riken Genome Exploration Research Group and Genome Science Group (Genome Network Project Core Group)"/>
        </authorList>
    </citation>
    <scope>NUCLEOTIDE SEQUENCE</scope>
    <source>
        <strain evidence="2">C57BL/6J</strain>
        <tissue evidence="2">Spleen</tissue>
    </source>
</reference>
<dbReference type="EMBL" id="AK143656">
    <property type="protein sequence ID" value="BAE25482.1"/>
    <property type="molecule type" value="mRNA"/>
</dbReference>
<reference evidence="2" key="8">
    <citation type="journal article" date="2005" name="Science">
        <title>Antisense Transcription in the Mammalian Transcriptome.</title>
        <authorList>
            <consortium name="RIKEN Genome Exploration Research Group and Genome Science Group (Genome Network Project Core Group) and the FANTOM Consortium"/>
        </authorList>
    </citation>
    <scope>NUCLEOTIDE SEQUENCE</scope>
    <source>
        <strain evidence="2">C57BL/6J</strain>
        <tissue evidence="2">Spleen</tissue>
    </source>
</reference>
<keyword evidence="1" id="KW-0732">Signal</keyword>
<reference evidence="2" key="3">
    <citation type="journal article" date="2000" name="Genome Res.">
        <title>RIKEN integrated sequence analysis (RISA) system--384-format sequencing pipeline with 384 multicapillary sequencer.</title>
        <authorList>
            <person name="Shibata K."/>
            <person name="Itoh M."/>
            <person name="Aizawa K."/>
            <person name="Nagaoka S."/>
            <person name="Sasaki N."/>
            <person name="Carninci P."/>
            <person name="Konno H."/>
            <person name="Akiyama J."/>
            <person name="Nishi K."/>
            <person name="Kitsunai T."/>
            <person name="Tashiro H."/>
            <person name="Itoh M."/>
            <person name="Sumi N."/>
            <person name="Ishii Y."/>
            <person name="Nakamura S."/>
            <person name="Hazama M."/>
            <person name="Nishine T."/>
            <person name="Harada A."/>
            <person name="Yamamoto R."/>
            <person name="Matsumoto H."/>
            <person name="Sakaguchi S."/>
            <person name="Ikegami T."/>
            <person name="Kashiwagi K."/>
            <person name="Fujiwake S."/>
            <person name="Inoue K."/>
            <person name="Togawa Y."/>
            <person name="Izawa M."/>
            <person name="Ohara E."/>
            <person name="Watahiki M."/>
            <person name="Yoneda Y."/>
            <person name="Ishikawa T."/>
            <person name="Ozawa K."/>
            <person name="Tanaka T."/>
            <person name="Matsuura S."/>
            <person name="Kawai J."/>
            <person name="Okazaki Y."/>
            <person name="Muramatsu M."/>
            <person name="Inoue Y."/>
            <person name="Kira A."/>
            <person name="Hayashizaki Y."/>
        </authorList>
    </citation>
    <scope>NUCLEOTIDE SEQUENCE</scope>
    <source>
        <strain evidence="2">C57BL/6J</strain>
        <tissue evidence="2">Spleen</tissue>
    </source>
</reference>
<reference evidence="2" key="4">
    <citation type="journal article" date="2001" name="Nature">
        <title>Functional annotation of a full-length mouse cDNA collection.</title>
        <authorList>
            <consortium name="The RIKEN Genome Exploration Research Group Phase II Team and the FANTOM Consortium"/>
        </authorList>
    </citation>
    <scope>NUCLEOTIDE SEQUENCE</scope>
    <source>
        <strain evidence="2">C57BL/6J</strain>
        <tissue evidence="2">Spleen</tissue>
    </source>
</reference>
<organism evidence="2">
    <name type="scientific">Mus musculus</name>
    <name type="common">Mouse</name>
    <dbReference type="NCBI Taxonomy" id="10090"/>
    <lineage>
        <taxon>Eukaryota</taxon>
        <taxon>Metazoa</taxon>
        <taxon>Chordata</taxon>
        <taxon>Craniata</taxon>
        <taxon>Vertebrata</taxon>
        <taxon>Euteleostomi</taxon>
        <taxon>Mammalia</taxon>
        <taxon>Eutheria</taxon>
        <taxon>Euarchontoglires</taxon>
        <taxon>Glires</taxon>
        <taxon>Rodentia</taxon>
        <taxon>Myomorpha</taxon>
        <taxon>Muroidea</taxon>
        <taxon>Muridae</taxon>
        <taxon>Murinae</taxon>
        <taxon>Mus</taxon>
        <taxon>Mus</taxon>
    </lineage>
</organism>
<dbReference type="AlphaFoldDB" id="Q3UPA2"/>
<sequence>MLNLVSIIHLLLLISFACCRITRELSRRNLAKGVDGLLTSATQGGILQMPCNSVPIA</sequence>
<feature type="chain" id="PRO_5010843472" evidence="1">
    <location>
        <begin position="20"/>
        <end position="57"/>
    </location>
</feature>
<dbReference type="EMBL" id="AK143684">
    <property type="protein sequence ID" value="BAE25495.1"/>
    <property type="molecule type" value="mRNA"/>
</dbReference>
<name>Q3UPA2_MOUSE</name>